<dbReference type="InterPro" id="IPR051964">
    <property type="entry name" value="Chaperone_stress_response"/>
</dbReference>
<sequence length="125" mass="15121">MDEEDIDVPSFGYSYSSYDDVVHNFYAYWQSYCTSKSYSWVDKFDLYEARKSGVGRQIIRAMEKENKKLRDQHKKARNEEVRELVAFVRKRDKRVQAHKKMVEELKAEKAKRAEEMRKKQVQERN</sequence>
<dbReference type="PANTHER" id="PTHR44029:SF1">
    <property type="entry name" value="DNAJ HOMOLOG SUBFAMILY C MEMBER 21"/>
    <property type="match status" value="1"/>
</dbReference>
<proteinExistence type="predicted"/>
<gene>
    <name evidence="3" type="ORF">X975_03173</name>
</gene>
<evidence type="ECO:0000313" key="4">
    <source>
        <dbReference type="Proteomes" id="UP000054359"/>
    </source>
</evidence>
<dbReference type="AlphaFoldDB" id="A0A087V1W9"/>
<protein>
    <submittedName>
        <fullName evidence="3">DnaJ-like protein subfamily C member 21</fullName>
    </submittedName>
</protein>
<dbReference type="Pfam" id="PF21884">
    <property type="entry name" value="ZUO1-like_ZHD"/>
    <property type="match status" value="1"/>
</dbReference>
<dbReference type="GO" id="GO:0005737">
    <property type="term" value="C:cytoplasm"/>
    <property type="evidence" value="ECO:0007669"/>
    <property type="project" value="TreeGrafter"/>
</dbReference>
<dbReference type="Proteomes" id="UP000054359">
    <property type="component" value="Unassembled WGS sequence"/>
</dbReference>
<accession>A0A087V1W9</accession>
<keyword evidence="4" id="KW-1185">Reference proteome</keyword>
<name>A0A087V1W9_STEMI</name>
<dbReference type="STRING" id="407821.A0A087V1W9"/>
<feature type="domain" description="Zuotin-like zuotin homology" evidence="2">
    <location>
        <begin position="7"/>
        <end position="96"/>
    </location>
</feature>
<evidence type="ECO:0000256" key="1">
    <source>
        <dbReference type="SAM" id="Coils"/>
    </source>
</evidence>
<feature type="coiled-coil region" evidence="1">
    <location>
        <begin position="59"/>
        <end position="125"/>
    </location>
</feature>
<dbReference type="OrthoDB" id="6433607at2759"/>
<organism evidence="3 4">
    <name type="scientific">Stegodyphus mimosarum</name>
    <name type="common">African social velvet spider</name>
    <dbReference type="NCBI Taxonomy" id="407821"/>
    <lineage>
        <taxon>Eukaryota</taxon>
        <taxon>Metazoa</taxon>
        <taxon>Ecdysozoa</taxon>
        <taxon>Arthropoda</taxon>
        <taxon>Chelicerata</taxon>
        <taxon>Arachnida</taxon>
        <taxon>Araneae</taxon>
        <taxon>Araneomorphae</taxon>
        <taxon>Entelegynae</taxon>
        <taxon>Eresoidea</taxon>
        <taxon>Eresidae</taxon>
        <taxon>Stegodyphus</taxon>
    </lineage>
</organism>
<dbReference type="InterPro" id="IPR054076">
    <property type="entry name" value="ZUO1-like_ZHD"/>
</dbReference>
<dbReference type="PANTHER" id="PTHR44029">
    <property type="entry name" value="DNAJ HOMOLOG SUBFAMILY C MEMBER 21"/>
    <property type="match status" value="1"/>
</dbReference>
<keyword evidence="1" id="KW-0175">Coiled coil</keyword>
<feature type="non-terminal residue" evidence="3">
    <location>
        <position position="125"/>
    </location>
</feature>
<dbReference type="OMA" id="YCTSKSY"/>
<evidence type="ECO:0000313" key="3">
    <source>
        <dbReference type="EMBL" id="KFM83608.1"/>
    </source>
</evidence>
<reference evidence="3 4" key="1">
    <citation type="submission" date="2013-11" db="EMBL/GenBank/DDBJ databases">
        <title>Genome sequencing of Stegodyphus mimosarum.</title>
        <authorList>
            <person name="Bechsgaard J."/>
        </authorList>
    </citation>
    <scope>NUCLEOTIDE SEQUENCE [LARGE SCALE GENOMIC DNA]</scope>
</reference>
<evidence type="ECO:0000259" key="2">
    <source>
        <dbReference type="Pfam" id="PF21884"/>
    </source>
</evidence>
<dbReference type="EMBL" id="KL868929">
    <property type="protein sequence ID" value="KFM83608.1"/>
    <property type="molecule type" value="Genomic_DNA"/>
</dbReference>